<protein>
    <submittedName>
        <fullName evidence="2">Pyrrolo-quinoline quinone</fullName>
    </submittedName>
</protein>
<keyword evidence="3" id="KW-1185">Reference proteome</keyword>
<sequence>MTQAELPRMRPALAGLALLGLAACAPEEVILPGERLDIRTPTLVAEGETAAPVALVETTPRTVPLSLPAPVANSDWTHRNGSVRHTIPHPALGTQLQLAWRAEIGEGSTRRNRITAAPVVSDGRVFTLDSLATVSAFGTNGALLWQQDLTPPTDAPDEGTGGGLAVSGDTLYVSSGFGSLTALNVVDGTERWTQRMDAPISGSATVEGNVAYAVSRDSVAWALDTRNGRVLWTLPGVPSTTSILGGGAPALTDRLVILPFPSSEISGALRQSGVRIWGSAVSGARLGRGYTAFSDINSDPVVVGRRIFAGNAAGRVAALDAVSGERLWTAREGAFGPVWPAGGELFFVSDQNGLVRMDADTGAVTWIVQLPYYTDDRERRRKAIFAHYGPVLAGGRLIIASGDGRLRLFDPVSGLPQGEIALPDGAAAPPVVANRTLYVVTTGGELLAFR</sequence>
<dbReference type="PANTHER" id="PTHR34512">
    <property type="entry name" value="CELL SURFACE PROTEIN"/>
    <property type="match status" value="1"/>
</dbReference>
<gene>
    <name evidence="2" type="ordered locus">Dshi_1165</name>
</gene>
<dbReference type="InterPro" id="IPR011047">
    <property type="entry name" value="Quinoprotein_ADH-like_sf"/>
</dbReference>
<proteinExistence type="predicted"/>
<dbReference type="eggNOG" id="COG1520">
    <property type="taxonomic scope" value="Bacteria"/>
</dbReference>
<feature type="domain" description="Pyrrolo-quinoline quinone repeat" evidence="1">
    <location>
        <begin position="133"/>
        <end position="367"/>
    </location>
</feature>
<dbReference type="Proteomes" id="UP000006833">
    <property type="component" value="Chromosome"/>
</dbReference>
<reference evidence="3" key="1">
    <citation type="journal article" date="2010" name="ISME J.">
        <title>The complete genome sequence of the algal symbiont Dinoroseobacter shibae: a hitchhiker's guide to life in the sea.</title>
        <authorList>
            <person name="Wagner-Dobler I."/>
            <person name="Ballhausen B."/>
            <person name="Berger M."/>
            <person name="Brinkhoff T."/>
            <person name="Buchholz I."/>
            <person name="Bunk B."/>
            <person name="Cypionka H."/>
            <person name="Daniel R."/>
            <person name="Drepper T."/>
            <person name="Gerdts G."/>
            <person name="Hahnke S."/>
            <person name="Han C."/>
            <person name="Jahn D."/>
            <person name="Kalhoefer D."/>
            <person name="Kiss H."/>
            <person name="Klenk H.P."/>
            <person name="Kyrpides N."/>
            <person name="Liebl W."/>
            <person name="Liesegang H."/>
            <person name="Meincke L."/>
            <person name="Pati A."/>
            <person name="Petersen J."/>
            <person name="Piekarski T."/>
            <person name="Pommerenke C."/>
            <person name="Pradella S."/>
            <person name="Pukall R."/>
            <person name="Rabus R."/>
            <person name="Stackebrandt E."/>
            <person name="Thole S."/>
            <person name="Thompson L."/>
            <person name="Tielen P."/>
            <person name="Tomasch J."/>
            <person name="von Jan M."/>
            <person name="Wanphrut N."/>
            <person name="Wichels A."/>
            <person name="Zech H."/>
            <person name="Simon M."/>
        </authorList>
    </citation>
    <scope>NUCLEOTIDE SEQUENCE [LARGE SCALE GENOMIC DNA]</scope>
    <source>
        <strain evidence="3">DSM 16493 / NCIMB 14021 / DFL 12</strain>
    </source>
</reference>
<evidence type="ECO:0000313" key="2">
    <source>
        <dbReference type="EMBL" id="ABV92907.1"/>
    </source>
</evidence>
<dbReference type="InterPro" id="IPR018391">
    <property type="entry name" value="PQQ_b-propeller_rpt"/>
</dbReference>
<dbReference type="RefSeq" id="WP_012177837.1">
    <property type="nucleotide sequence ID" value="NC_009952.1"/>
</dbReference>
<dbReference type="SUPFAM" id="SSF50998">
    <property type="entry name" value="Quinoprotein alcohol dehydrogenase-like"/>
    <property type="match status" value="1"/>
</dbReference>
<accession>A8LHW0</accession>
<dbReference type="PANTHER" id="PTHR34512:SF30">
    <property type="entry name" value="OUTER MEMBRANE PROTEIN ASSEMBLY FACTOR BAMB"/>
    <property type="match status" value="1"/>
</dbReference>
<dbReference type="STRING" id="398580.Dshi_1165"/>
<dbReference type="EMBL" id="CP000830">
    <property type="protein sequence ID" value="ABV92907.1"/>
    <property type="molecule type" value="Genomic_DNA"/>
</dbReference>
<dbReference type="Gene3D" id="2.130.10.10">
    <property type="entry name" value="YVTN repeat-like/Quinoprotein amine dehydrogenase"/>
    <property type="match status" value="1"/>
</dbReference>
<dbReference type="SMART" id="SM00564">
    <property type="entry name" value="PQQ"/>
    <property type="match status" value="6"/>
</dbReference>
<dbReference type="Pfam" id="PF13360">
    <property type="entry name" value="PQQ_2"/>
    <property type="match status" value="1"/>
</dbReference>
<evidence type="ECO:0000259" key="1">
    <source>
        <dbReference type="Pfam" id="PF13360"/>
    </source>
</evidence>
<dbReference type="HOGENOM" id="CLU_027480_3_0_5"/>
<organism evidence="2 3">
    <name type="scientific">Dinoroseobacter shibae (strain DSM 16493 / NCIMB 14021 / DFL 12)</name>
    <dbReference type="NCBI Taxonomy" id="398580"/>
    <lineage>
        <taxon>Bacteria</taxon>
        <taxon>Pseudomonadati</taxon>
        <taxon>Pseudomonadota</taxon>
        <taxon>Alphaproteobacteria</taxon>
        <taxon>Rhodobacterales</taxon>
        <taxon>Roseobacteraceae</taxon>
        <taxon>Dinoroseobacter</taxon>
    </lineage>
</organism>
<dbReference type="AlphaFoldDB" id="A8LHW0"/>
<dbReference type="InterPro" id="IPR015943">
    <property type="entry name" value="WD40/YVTN_repeat-like_dom_sf"/>
</dbReference>
<dbReference type="KEGG" id="dsh:Dshi_1165"/>
<evidence type="ECO:0000313" key="3">
    <source>
        <dbReference type="Proteomes" id="UP000006833"/>
    </source>
</evidence>
<name>A8LHW0_DINSH</name>
<dbReference type="InterPro" id="IPR002372">
    <property type="entry name" value="PQQ_rpt_dom"/>
</dbReference>